<dbReference type="OrthoDB" id="31298at2157"/>
<dbReference type="GO" id="GO:0005886">
    <property type="term" value="C:plasma membrane"/>
    <property type="evidence" value="ECO:0007669"/>
    <property type="project" value="TreeGrafter"/>
</dbReference>
<evidence type="ECO:0000256" key="2">
    <source>
        <dbReference type="ARBA" id="ARBA00022741"/>
    </source>
</evidence>
<keyword evidence="3 5" id="KW-0067">ATP-binding</keyword>
<dbReference type="PROSITE" id="PS00211">
    <property type="entry name" value="ABC_TRANSPORTER_1"/>
    <property type="match status" value="1"/>
</dbReference>
<dbReference type="GO" id="GO:0005524">
    <property type="term" value="F:ATP binding"/>
    <property type="evidence" value="ECO:0007669"/>
    <property type="project" value="UniProtKB-KW"/>
</dbReference>
<dbReference type="PANTHER" id="PTHR24220">
    <property type="entry name" value="IMPORT ATP-BINDING PROTEIN"/>
    <property type="match status" value="1"/>
</dbReference>
<dbReference type="PROSITE" id="PS50893">
    <property type="entry name" value="ABC_TRANSPORTER_2"/>
    <property type="match status" value="1"/>
</dbReference>
<dbReference type="AlphaFoldDB" id="A0A8F5VME3"/>
<evidence type="ECO:0000259" key="4">
    <source>
        <dbReference type="PROSITE" id="PS50893"/>
    </source>
</evidence>
<dbReference type="InterPro" id="IPR015854">
    <property type="entry name" value="ABC_transpr_LolD-like"/>
</dbReference>
<feature type="domain" description="ABC transporter" evidence="4">
    <location>
        <begin position="4"/>
        <end position="229"/>
    </location>
</feature>
<gene>
    <name evidence="5" type="ORF">KSK55_11600</name>
</gene>
<evidence type="ECO:0000313" key="5">
    <source>
        <dbReference type="EMBL" id="QXO93975.1"/>
    </source>
</evidence>
<dbReference type="GO" id="GO:0016887">
    <property type="term" value="F:ATP hydrolysis activity"/>
    <property type="evidence" value="ECO:0007669"/>
    <property type="project" value="InterPro"/>
</dbReference>
<reference evidence="5 6" key="1">
    <citation type="submission" date="2021-06" db="EMBL/GenBank/DDBJ databases">
        <title>Complete genome sequence of the secondary alcohol utilizing methanogen Methanospirillum hungatei strain GP1.</title>
        <authorList>
            <person name="Day L.A."/>
            <person name="Costa K.C."/>
        </authorList>
    </citation>
    <scope>NUCLEOTIDE SEQUENCE [LARGE SCALE GENOMIC DNA]</scope>
    <source>
        <strain evidence="5 6">GP1</strain>
    </source>
</reference>
<dbReference type="InterPro" id="IPR003593">
    <property type="entry name" value="AAA+_ATPase"/>
</dbReference>
<keyword evidence="1" id="KW-0813">Transport</keyword>
<dbReference type="PANTHER" id="PTHR24220:SF86">
    <property type="entry name" value="ABC TRANSPORTER ABCH.1"/>
    <property type="match status" value="1"/>
</dbReference>
<name>A0A8F5VME3_METHU</name>
<keyword evidence="2" id="KW-0547">Nucleotide-binding</keyword>
<dbReference type="GO" id="GO:0022857">
    <property type="term" value="F:transmembrane transporter activity"/>
    <property type="evidence" value="ECO:0007669"/>
    <property type="project" value="TreeGrafter"/>
</dbReference>
<dbReference type="CDD" id="cd03255">
    <property type="entry name" value="ABC_MJ0796_LolCDE_FtsE"/>
    <property type="match status" value="1"/>
</dbReference>
<sequence>MSVIDASGLTKIYHRGAEDVHALRGVSLSVQAGEFVSIVGPSGSGKTALLNLLGCLDTPSGGTLSINGTDVTNLPESRRVIIRRAEIGFVFQQFFLIPTLSAKENILLPLTFSKKPVNESRAQEILDMVGLSHRADHLPHELSGGEMQRVAIGRALINDPKIVLADEPTGNLDSHTAEQMYGIFEELVQKGYTVVIVTHNSELAHRAHRVIRLRDGLLEPDTPCSCPENP</sequence>
<evidence type="ECO:0000256" key="1">
    <source>
        <dbReference type="ARBA" id="ARBA00022448"/>
    </source>
</evidence>
<dbReference type="GO" id="GO:0098796">
    <property type="term" value="C:membrane protein complex"/>
    <property type="evidence" value="ECO:0007669"/>
    <property type="project" value="UniProtKB-ARBA"/>
</dbReference>
<protein>
    <submittedName>
        <fullName evidence="5">ABC transporter ATP-binding protein</fullName>
    </submittedName>
</protein>
<dbReference type="Proteomes" id="UP000694228">
    <property type="component" value="Chromosome"/>
</dbReference>
<dbReference type="Pfam" id="PF00005">
    <property type="entry name" value="ABC_tran"/>
    <property type="match status" value="1"/>
</dbReference>
<dbReference type="InterPro" id="IPR017911">
    <property type="entry name" value="MacB-like_ATP-bd"/>
</dbReference>
<dbReference type="SMART" id="SM00382">
    <property type="entry name" value="AAA"/>
    <property type="match status" value="1"/>
</dbReference>
<accession>A0A8F5VME3</accession>
<evidence type="ECO:0000256" key="3">
    <source>
        <dbReference type="ARBA" id="ARBA00022840"/>
    </source>
</evidence>
<evidence type="ECO:0000313" key="6">
    <source>
        <dbReference type="Proteomes" id="UP000694228"/>
    </source>
</evidence>
<dbReference type="InterPro" id="IPR017871">
    <property type="entry name" value="ABC_transporter-like_CS"/>
</dbReference>
<dbReference type="EMBL" id="CP077107">
    <property type="protein sequence ID" value="QXO93975.1"/>
    <property type="molecule type" value="Genomic_DNA"/>
</dbReference>
<dbReference type="FunFam" id="3.40.50.300:FF:000032">
    <property type="entry name" value="Export ABC transporter ATP-binding protein"/>
    <property type="match status" value="1"/>
</dbReference>
<organism evidence="5 6">
    <name type="scientific">Methanospirillum hungatei</name>
    <dbReference type="NCBI Taxonomy" id="2203"/>
    <lineage>
        <taxon>Archaea</taxon>
        <taxon>Methanobacteriati</taxon>
        <taxon>Methanobacteriota</taxon>
        <taxon>Stenosarchaea group</taxon>
        <taxon>Methanomicrobia</taxon>
        <taxon>Methanomicrobiales</taxon>
        <taxon>Methanospirillaceae</taxon>
        <taxon>Methanospirillum</taxon>
    </lineage>
</organism>
<proteinExistence type="predicted"/>
<dbReference type="InterPro" id="IPR003439">
    <property type="entry name" value="ABC_transporter-like_ATP-bd"/>
</dbReference>